<feature type="domain" description="Teneurin-like YD-shell" evidence="3">
    <location>
        <begin position="910"/>
        <end position="1247"/>
    </location>
</feature>
<evidence type="ECO:0000259" key="2">
    <source>
        <dbReference type="Pfam" id="PF20148"/>
    </source>
</evidence>
<dbReference type="InterPro" id="IPR056823">
    <property type="entry name" value="TEN-like_YD-shell"/>
</dbReference>
<evidence type="ECO:0000256" key="1">
    <source>
        <dbReference type="ARBA" id="ARBA00022737"/>
    </source>
</evidence>
<sequence>MLLADTHLTAVTGVDVHMTAVPPYNPVHPYIGIVVDPADYIPFLGTNVTINGLKRGVSDTSGVLLTLVHIPLVGSFVNPSMIGHESMNFFSSQNVFSDGSRLSPKGYMVMTCNDIGLPLSATLEGNKAKKRKSLVPTLFAPTSFSLPVPTGKPVYVGGPYIPDIGGAMEGMFYNIGFSVLKKVGISKFNTKILQSKVMQKVPGTQKLSDMLCKMGFEPVDLVGGVVVYEGLDFSFPSPVPLSWKRSWYSDSNYVGWLGHGVHCIYDRCVQELPQEGATALRMEDGRIVAFPMIPQGKEMYLREERTTLRHTETGYEAYSHDTMLTSVFDLRCGDGHTFRMTRLTNPDGMGTELRFSNGKPETITDAAGRCIRVETEQRGFITRISLETIKGTEMLVVYEYDKDGNMMSITDALGQTTHILYDGHLMTENTDRNGDTFHWEYDGKGRCVHTWGKDGIQEGRIEYHPEKGFNLVTDAMGGTTTYRYRPDRIVTAEEDPLGNITRYEYTEYSEPYRVTDPEGRITGYGYDEKGNLTSVTYPDGTEETYIYDELDRLVIHVDACGNKAQRLYDKERKHLMTRTIDRTGEITKFDYDKNGMLVAMTRGEQISKLVYDEQHNLVSWNENGKTLRRWDYDHRGQVTAEHSPLLRPDRFEYDALGRVTRVYAHDGNTVELGYDAYDSVTEARDAHRHVRMTYTPLGSLATRTEGEREVKFLYDRMERLTDVVNERGDSYSFIRDKAGQVCTERGFDGMTRNYIRNRTGETVLVERPGGRGTAYEYDARGRMCTVSYHDGTKEEYSYDKNGNLVMAANASARIRLERDAAGRIIRESMELPAGDTPVEVTSVESEYDGYGNRTRVRSSLGADVRLDYDSFGLVSGVNAGCGKEDNPKWESGIRRDDAGREVERFATGGIRIATDYDDTGMVRSRHVYSNGRHTGFRSYRWDVGARLMSMRCNLSAEPVIFDYDSVGNLIRGEYGMFDRIFRTPDLVGNIYRDENRRDRTYDRGGRLLSDGEFHYSYDCEGNLVHKSRRNLTEAPKAQARHGFLSIFMDSEKTEANNTQAWQPGDTCYTWLANGMLESVITPDGKTVTFEYDALGRRTAKTSDRTAKIFCWDGNVLLHEWECKENERPRLVTDDMGRESYDREVTFENVITWVYDGQSFTPVAKVTEQERYTIVHDYLGTPTQAYDSKGKLVWEMLLDVYGNAKEYTGEKCFVPFRYQGHYEDKETHQYYNRFRYYSPKMGMYISSDPIGLAGGNPTLYGYVFDPNTQVDPFGLDCDKVNKARARQHKMLQDNKGFNISPTDWDAYPSIGRNGTFITDCKGALGYFGNFKKGDTITISSVKAAKIESDMGLNPGSLQNGFKIREVSGISSMNPRSPLEGNEYFLGGGQHLPGGAPEMVINSIPTTDNASVTTILTVLVK</sequence>
<dbReference type="NCBIfam" id="TIGR01643">
    <property type="entry name" value="YD_repeat_2x"/>
    <property type="match status" value="5"/>
</dbReference>
<evidence type="ECO:0000313" key="5">
    <source>
        <dbReference type="Proteomes" id="UP000014073"/>
    </source>
</evidence>
<dbReference type="HOGENOM" id="CLU_001218_1_6_10"/>
<dbReference type="PANTHER" id="PTHR32305:SF15">
    <property type="entry name" value="PROTEIN RHSA-RELATED"/>
    <property type="match status" value="1"/>
</dbReference>
<dbReference type="InterPro" id="IPR031325">
    <property type="entry name" value="RHS_repeat"/>
</dbReference>
<keyword evidence="5" id="KW-1185">Reference proteome</keyword>
<dbReference type="GeneID" id="78404359"/>
<evidence type="ECO:0000313" key="4">
    <source>
        <dbReference type="EMBL" id="EEF75927.1"/>
    </source>
</evidence>
<dbReference type="STRING" id="547042.BACCOPRO_01421"/>
<name>S0F834_9BACT</name>
<gene>
    <name evidence="4" type="ORF">BACCOPRO_01421</name>
</gene>
<proteinExistence type="predicted"/>
<feature type="domain" description="Teneurin-like YD-shell" evidence="3">
    <location>
        <begin position="773"/>
        <end position="872"/>
    </location>
</feature>
<accession>S0F834</accession>
<reference evidence="4 5" key="1">
    <citation type="submission" date="2008-12" db="EMBL/GenBank/DDBJ databases">
        <authorList>
            <person name="Fulton L."/>
            <person name="Clifton S."/>
            <person name="Fulton B."/>
            <person name="Xu J."/>
            <person name="Minx P."/>
            <person name="Pepin K.H."/>
            <person name="Johnson M."/>
            <person name="Bhonagiri V."/>
            <person name="Nash W.E."/>
            <person name="Mardis E.R."/>
            <person name="Wilson R.K."/>
        </authorList>
    </citation>
    <scope>NUCLEOTIDE SEQUENCE [LARGE SCALE GENOMIC DNA]</scope>
    <source>
        <strain evidence="4 5">DSM 18228</strain>
    </source>
</reference>
<dbReference type="Pfam" id="PF20148">
    <property type="entry name" value="DUF6531"/>
    <property type="match status" value="1"/>
</dbReference>
<protein>
    <submittedName>
        <fullName evidence="4">RHS repeat-associated core domain protein</fullName>
    </submittedName>
</protein>
<organism evidence="4 5">
    <name type="scientific">Phocaeicola coprophilus DSM 18228 = JCM 13818</name>
    <dbReference type="NCBI Taxonomy" id="547042"/>
    <lineage>
        <taxon>Bacteria</taxon>
        <taxon>Pseudomonadati</taxon>
        <taxon>Bacteroidota</taxon>
        <taxon>Bacteroidia</taxon>
        <taxon>Bacteroidales</taxon>
        <taxon>Bacteroidaceae</taxon>
        <taxon>Phocaeicola</taxon>
    </lineage>
</organism>
<dbReference type="InterPro" id="IPR045351">
    <property type="entry name" value="DUF6531"/>
</dbReference>
<dbReference type="PANTHER" id="PTHR32305">
    <property type="match status" value="1"/>
</dbReference>
<comment type="caution">
    <text evidence="4">The sequence shown here is derived from an EMBL/GenBank/DDBJ whole genome shotgun (WGS) entry which is preliminary data.</text>
</comment>
<dbReference type="InterPro" id="IPR022385">
    <property type="entry name" value="Rhs_assc_core"/>
</dbReference>
<dbReference type="Pfam" id="PF05593">
    <property type="entry name" value="RHS_repeat"/>
    <property type="match status" value="1"/>
</dbReference>
<dbReference type="Pfam" id="PF25023">
    <property type="entry name" value="TEN_YD-shell"/>
    <property type="match status" value="3"/>
</dbReference>
<dbReference type="eggNOG" id="COG3209">
    <property type="taxonomic scope" value="Bacteria"/>
</dbReference>
<evidence type="ECO:0000259" key="3">
    <source>
        <dbReference type="Pfam" id="PF25023"/>
    </source>
</evidence>
<dbReference type="EMBL" id="ACBW01000102">
    <property type="protein sequence ID" value="EEF75927.1"/>
    <property type="molecule type" value="Genomic_DNA"/>
</dbReference>
<dbReference type="InterPro" id="IPR006530">
    <property type="entry name" value="YD"/>
</dbReference>
<dbReference type="SUPFAM" id="SSF69304">
    <property type="entry name" value="Tricorn protease N-terminal domain"/>
    <property type="match status" value="1"/>
</dbReference>
<dbReference type="OrthoDB" id="9182053at2"/>
<dbReference type="Gene3D" id="2.180.10.10">
    <property type="entry name" value="RHS repeat-associated core"/>
    <property type="match status" value="3"/>
</dbReference>
<keyword evidence="1" id="KW-0677">Repeat</keyword>
<dbReference type="NCBIfam" id="TIGR03696">
    <property type="entry name" value="Rhs_assc_core"/>
    <property type="match status" value="1"/>
</dbReference>
<feature type="domain" description="Teneurin-like YD-shell" evidence="3">
    <location>
        <begin position="544"/>
        <end position="645"/>
    </location>
</feature>
<dbReference type="Proteomes" id="UP000014073">
    <property type="component" value="Unassembled WGS sequence"/>
</dbReference>
<dbReference type="CDD" id="cd14740">
    <property type="entry name" value="PAAR_4"/>
    <property type="match status" value="1"/>
</dbReference>
<feature type="domain" description="DUF6531" evidence="2">
    <location>
        <begin position="217"/>
        <end position="290"/>
    </location>
</feature>
<dbReference type="InterPro" id="IPR050708">
    <property type="entry name" value="T6SS_VgrG/RHS"/>
</dbReference>
<dbReference type="RefSeq" id="WP_008141979.1">
    <property type="nucleotide sequence ID" value="NZ_EQ973637.1"/>
</dbReference>